<sequence length="211" mass="24157">MDSHNPNSDIFSSPHILHVNSNTHNCIARLVHSGLYSKKNIQKHVVQTYFDAHAVFENPLIAVESHSEIINIFTLASTFFFDITPEIHSVTDCPIAGNHHIVCIDSVIKYRLPLRLPPIPNLIIPFFCANNDRCCIFSNEINLRIISRFEFNEQKKIVRHEDVWSLKDLVESVPIIGWLYAEVARKATGLVTNGIVMLIQELTMAWNKWEV</sequence>
<proteinExistence type="predicted"/>
<dbReference type="Proteomes" id="UP000789342">
    <property type="component" value="Unassembled WGS sequence"/>
</dbReference>
<name>A0A9N9AE89_9GLOM</name>
<accession>A0A9N9AE89</accession>
<protein>
    <submittedName>
        <fullName evidence="1">2232_t:CDS:1</fullName>
    </submittedName>
</protein>
<reference evidence="1" key="1">
    <citation type="submission" date="2021-06" db="EMBL/GenBank/DDBJ databases">
        <authorList>
            <person name="Kallberg Y."/>
            <person name="Tangrot J."/>
            <person name="Rosling A."/>
        </authorList>
    </citation>
    <scope>NUCLEOTIDE SEQUENCE</scope>
    <source>
        <strain evidence="1">CL551</strain>
    </source>
</reference>
<gene>
    <name evidence="1" type="ORF">AMORRO_LOCUS4460</name>
</gene>
<dbReference type="OrthoDB" id="9995831at2759"/>
<organism evidence="1 2">
    <name type="scientific">Acaulospora morrowiae</name>
    <dbReference type="NCBI Taxonomy" id="94023"/>
    <lineage>
        <taxon>Eukaryota</taxon>
        <taxon>Fungi</taxon>
        <taxon>Fungi incertae sedis</taxon>
        <taxon>Mucoromycota</taxon>
        <taxon>Glomeromycotina</taxon>
        <taxon>Glomeromycetes</taxon>
        <taxon>Diversisporales</taxon>
        <taxon>Acaulosporaceae</taxon>
        <taxon>Acaulospora</taxon>
    </lineage>
</organism>
<dbReference type="AlphaFoldDB" id="A0A9N9AE89"/>
<evidence type="ECO:0000313" key="1">
    <source>
        <dbReference type="EMBL" id="CAG8526422.1"/>
    </source>
</evidence>
<dbReference type="EMBL" id="CAJVPV010002453">
    <property type="protein sequence ID" value="CAG8526422.1"/>
    <property type="molecule type" value="Genomic_DNA"/>
</dbReference>
<evidence type="ECO:0000313" key="2">
    <source>
        <dbReference type="Proteomes" id="UP000789342"/>
    </source>
</evidence>
<keyword evidence="2" id="KW-1185">Reference proteome</keyword>
<comment type="caution">
    <text evidence="1">The sequence shown here is derived from an EMBL/GenBank/DDBJ whole genome shotgun (WGS) entry which is preliminary data.</text>
</comment>